<feature type="binding site" evidence="9">
    <location>
        <position position="139"/>
    </location>
    <ligand>
        <name>NADPH</name>
        <dbReference type="ChEBI" id="CHEBI:57783"/>
    </ligand>
</feature>
<feature type="binding site" evidence="9">
    <location>
        <position position="140"/>
    </location>
    <ligand>
        <name>1-deoxy-D-xylulose 5-phosphate</name>
        <dbReference type="ChEBI" id="CHEBI:57792"/>
    </ligand>
</feature>
<evidence type="ECO:0000256" key="9">
    <source>
        <dbReference type="HAMAP-Rule" id="MF_00183"/>
    </source>
</evidence>
<dbReference type="InterPro" id="IPR003821">
    <property type="entry name" value="DXP_reductoisomerase"/>
</dbReference>
<dbReference type="InterPro" id="IPR026877">
    <property type="entry name" value="DXPR_C"/>
</dbReference>
<keyword evidence="14" id="KW-1185">Reference proteome</keyword>
<dbReference type="AlphaFoldDB" id="A0A1R4K8W2"/>
<dbReference type="STRING" id="1255658.FM114_12295"/>
<feature type="binding site" evidence="9">
    <location>
        <position position="16"/>
    </location>
    <ligand>
        <name>NADPH</name>
        <dbReference type="ChEBI" id="CHEBI:57783"/>
    </ligand>
</feature>
<feature type="binding site" evidence="9">
    <location>
        <position position="18"/>
    </location>
    <ligand>
        <name>NADPH</name>
        <dbReference type="ChEBI" id="CHEBI:57783"/>
    </ligand>
</feature>
<feature type="binding site" evidence="9">
    <location>
        <position position="189"/>
    </location>
    <ligand>
        <name>1-deoxy-D-xylulose 5-phosphate</name>
        <dbReference type="ChEBI" id="CHEBI:57792"/>
    </ligand>
</feature>
<feature type="binding site" evidence="9">
    <location>
        <position position="15"/>
    </location>
    <ligand>
        <name>NADPH</name>
        <dbReference type="ChEBI" id="CHEBI:57783"/>
    </ligand>
</feature>
<keyword evidence="9" id="KW-0460">Magnesium</keyword>
<feature type="binding site" evidence="9">
    <location>
        <position position="225"/>
    </location>
    <ligand>
        <name>1-deoxy-D-xylulose 5-phosphate</name>
        <dbReference type="ChEBI" id="CHEBI:57792"/>
    </ligand>
</feature>
<accession>A0A1R4K8W2</accession>
<comment type="similarity">
    <text evidence="2 9">Belongs to the DXR family.</text>
</comment>
<evidence type="ECO:0000256" key="8">
    <source>
        <dbReference type="ARBA" id="ARBA00048543"/>
    </source>
</evidence>
<comment type="catalytic activity">
    <reaction evidence="8">
        <text>2-C-methyl-D-erythritol 4-phosphate + NADP(+) = 1-deoxy-D-xylulose 5-phosphate + NADPH + H(+)</text>
        <dbReference type="Rhea" id="RHEA:13717"/>
        <dbReference type="ChEBI" id="CHEBI:15378"/>
        <dbReference type="ChEBI" id="CHEBI:57783"/>
        <dbReference type="ChEBI" id="CHEBI:57792"/>
        <dbReference type="ChEBI" id="CHEBI:58262"/>
        <dbReference type="ChEBI" id="CHEBI:58349"/>
        <dbReference type="EC" id="1.1.1.267"/>
    </reaction>
    <physiologicalReaction direction="right-to-left" evidence="8">
        <dbReference type="Rhea" id="RHEA:13719"/>
    </physiologicalReaction>
</comment>
<comment type="pathway">
    <text evidence="1 9">Isoprenoid biosynthesis; isopentenyl diphosphate biosynthesis via DXP pathway; isopentenyl diphosphate from 1-deoxy-D-xylulose 5-phosphate: step 1/6.</text>
</comment>
<sequence length="408" mass="42766">MAEHETRNVVILGSTGSIGTQALEVISTRRERFRVVGLAAGGSDVAQFAAQILDFQPRVVALAKATAGQDLQLALYAEAKKRGWSEGELTLPKILLGPNAATELAGMECDVVLNGITGAAGLQPTLATLSAGTTLALANKESLVIGGRLVTEAAAPGQMVAVDSEHSAFAQCLRAGTADEVRRLILTCSGGPFRGRSREELTDVTPAQASAHPSWDMGRVITINSATLVNKGLELLEAGLLYGVGLDDITVVVHPGSIVHSMVEFHDGATIAQASPPDMKLPIALGLDWPHRIADASRPNDWSSPVDWHFEPVDNEAFPAVELARHCGKLGGSAPAVYNAANEVLVDAFCDGRIGFVDIVDTIAVVVEDHMKLTGEPGGHLTDEEMSVEGVLAADAWARQRAAEVAGA</sequence>
<dbReference type="GO" id="GO:0051484">
    <property type="term" value="P:isopentenyl diphosphate biosynthetic process, methylerythritol 4-phosphate pathway involved in terpenoid biosynthetic process"/>
    <property type="evidence" value="ECO:0007669"/>
    <property type="project" value="UniProtKB-ARBA"/>
</dbReference>
<evidence type="ECO:0000256" key="2">
    <source>
        <dbReference type="ARBA" id="ARBA00006825"/>
    </source>
</evidence>
<comment type="function">
    <text evidence="9">Catalyzes the NADPH-dependent rearrangement and reduction of 1-deoxy-D-xylulose-5-phosphate (DXP) to 2-C-methyl-D-erythritol 4-phosphate (MEP).</text>
</comment>
<feature type="binding site" evidence="9">
    <location>
        <position position="163"/>
    </location>
    <ligand>
        <name>Mn(2+)</name>
        <dbReference type="ChEBI" id="CHEBI:29035"/>
    </ligand>
</feature>
<keyword evidence="7 9" id="KW-0414">Isoprene biosynthesis</keyword>
<name>A0A1R4K8W2_9ACTN</name>
<evidence type="ECO:0000256" key="7">
    <source>
        <dbReference type="ARBA" id="ARBA00023229"/>
    </source>
</evidence>
<dbReference type="HAMAP" id="MF_00183">
    <property type="entry name" value="DXP_reductoisom"/>
    <property type="match status" value="1"/>
</dbReference>
<dbReference type="FunFam" id="3.40.50.720:FF:000045">
    <property type="entry name" value="1-deoxy-D-xylulose 5-phosphate reductoisomerase"/>
    <property type="match status" value="1"/>
</dbReference>
<evidence type="ECO:0000256" key="6">
    <source>
        <dbReference type="ARBA" id="ARBA00023211"/>
    </source>
</evidence>
<feature type="binding site" evidence="9">
    <location>
        <position position="218"/>
    </location>
    <ligand>
        <name>NADPH</name>
        <dbReference type="ChEBI" id="CHEBI:57783"/>
    </ligand>
</feature>
<dbReference type="GO" id="GO:0070402">
    <property type="term" value="F:NADPH binding"/>
    <property type="evidence" value="ECO:0007669"/>
    <property type="project" value="InterPro"/>
</dbReference>
<dbReference type="GO" id="GO:0030604">
    <property type="term" value="F:1-deoxy-D-xylulose-5-phosphate reductoisomerase activity"/>
    <property type="evidence" value="ECO:0007669"/>
    <property type="project" value="UniProtKB-UniRule"/>
</dbReference>
<evidence type="ECO:0000259" key="11">
    <source>
        <dbReference type="Pfam" id="PF08436"/>
    </source>
</evidence>
<dbReference type="Proteomes" id="UP000188342">
    <property type="component" value="Unassembled WGS sequence"/>
</dbReference>
<evidence type="ECO:0000256" key="4">
    <source>
        <dbReference type="ARBA" id="ARBA00022857"/>
    </source>
</evidence>
<evidence type="ECO:0000256" key="1">
    <source>
        <dbReference type="ARBA" id="ARBA00005094"/>
    </source>
</evidence>
<dbReference type="Gene3D" id="3.40.50.720">
    <property type="entry name" value="NAD(P)-binding Rossmann-like Domain"/>
    <property type="match status" value="1"/>
</dbReference>
<evidence type="ECO:0000256" key="3">
    <source>
        <dbReference type="ARBA" id="ARBA00022723"/>
    </source>
</evidence>
<dbReference type="PANTHER" id="PTHR30525:SF0">
    <property type="entry name" value="1-DEOXY-D-XYLULOSE 5-PHOSPHATE REDUCTOISOMERASE, CHLOROPLASTIC"/>
    <property type="match status" value="1"/>
</dbReference>
<dbReference type="PANTHER" id="PTHR30525">
    <property type="entry name" value="1-DEOXY-D-XYLULOSE 5-PHOSPHATE REDUCTOISOMERASE"/>
    <property type="match status" value="1"/>
</dbReference>
<feature type="binding site" evidence="9">
    <location>
        <position position="165"/>
    </location>
    <ligand>
        <name>Mn(2+)</name>
        <dbReference type="ChEBI" id="CHEBI:29035"/>
    </ligand>
</feature>
<feature type="binding site" evidence="9">
    <location>
        <position position="165"/>
    </location>
    <ligand>
        <name>1-deoxy-D-xylulose 5-phosphate</name>
        <dbReference type="ChEBI" id="CHEBI:57792"/>
    </ligand>
</feature>
<reference evidence="13 14" key="1">
    <citation type="submission" date="2017-02" db="EMBL/GenBank/DDBJ databases">
        <authorList>
            <person name="Peterson S.W."/>
        </authorList>
    </citation>
    <scope>NUCLEOTIDE SEQUENCE [LARGE SCALE GENOMIC DNA]</scope>
    <source>
        <strain evidence="13 14">LSP_Lj1</strain>
    </source>
</reference>
<feature type="binding site" evidence="9">
    <location>
        <position position="212"/>
    </location>
    <ligand>
        <name>1-deoxy-D-xylulose 5-phosphate</name>
        <dbReference type="ChEBI" id="CHEBI:57792"/>
    </ligand>
</feature>
<proteinExistence type="inferred from homology"/>
<dbReference type="Pfam" id="PF13288">
    <property type="entry name" value="DXPR_C"/>
    <property type="match status" value="1"/>
</dbReference>
<dbReference type="SUPFAM" id="SSF69055">
    <property type="entry name" value="1-deoxy-D-xylulose-5-phosphate reductoisomerase, C-terminal domain"/>
    <property type="match status" value="1"/>
</dbReference>
<keyword evidence="4 9" id="KW-0521">NADP</keyword>
<evidence type="ECO:0000313" key="13">
    <source>
        <dbReference type="EMBL" id="SJN40726.1"/>
    </source>
</evidence>
<evidence type="ECO:0000256" key="5">
    <source>
        <dbReference type="ARBA" id="ARBA00023002"/>
    </source>
</evidence>
<comment type="caution">
    <text evidence="9">Lacks conserved residue(s) required for the propagation of feature annotation.</text>
</comment>
<feature type="domain" description="1-deoxy-D-xylulose 5-phosphate reductoisomerase N-terminal" evidence="10">
    <location>
        <begin position="9"/>
        <end position="147"/>
    </location>
</feature>
<gene>
    <name evidence="9" type="primary">dxr</name>
    <name evidence="13" type="ORF">FM114_12295</name>
</gene>
<dbReference type="NCBIfam" id="TIGR00243">
    <property type="entry name" value="Dxr"/>
    <property type="match status" value="1"/>
</dbReference>
<keyword evidence="5 9" id="KW-0560">Oxidoreductase</keyword>
<feature type="binding site" evidence="9">
    <location>
        <position position="164"/>
    </location>
    <ligand>
        <name>1-deoxy-D-xylulose 5-phosphate</name>
        <dbReference type="ChEBI" id="CHEBI:57792"/>
    </ligand>
</feature>
<protein>
    <recommendedName>
        <fullName evidence="9">1-deoxy-D-xylulose 5-phosphate reductoisomerase</fullName>
        <shortName evidence="9">DXP reductoisomerase</shortName>
        <ecNumber evidence="9">1.1.1.267</ecNumber>
    </recommendedName>
    <alternativeName>
        <fullName evidence="9">1-deoxyxylulose-5-phosphate reductoisomerase</fullName>
    </alternativeName>
    <alternativeName>
        <fullName evidence="9">2-C-methyl-D-erythritol 4-phosphate synthase</fullName>
    </alternativeName>
</protein>
<feature type="binding site" evidence="9">
    <location>
        <position position="17"/>
    </location>
    <ligand>
        <name>NADPH</name>
        <dbReference type="ChEBI" id="CHEBI:57783"/>
    </ligand>
</feature>
<feature type="binding site" evidence="9">
    <location>
        <position position="231"/>
    </location>
    <ligand>
        <name>1-deoxy-D-xylulose 5-phosphate</name>
        <dbReference type="ChEBI" id="CHEBI:57792"/>
    </ligand>
</feature>
<dbReference type="EMBL" id="FUKQ01000046">
    <property type="protein sequence ID" value="SJN40726.1"/>
    <property type="molecule type" value="Genomic_DNA"/>
</dbReference>
<dbReference type="EC" id="1.1.1.267" evidence="9"/>
<evidence type="ECO:0000259" key="12">
    <source>
        <dbReference type="Pfam" id="PF13288"/>
    </source>
</evidence>
<keyword evidence="6 9" id="KW-0464">Manganese</keyword>
<feature type="binding site" evidence="9">
    <location>
        <position position="234"/>
    </location>
    <ligand>
        <name>1-deoxy-D-xylulose 5-phosphate</name>
        <dbReference type="ChEBI" id="CHEBI:57792"/>
    </ligand>
</feature>
<dbReference type="GO" id="GO:0016853">
    <property type="term" value="F:isomerase activity"/>
    <property type="evidence" value="ECO:0007669"/>
    <property type="project" value="UniProtKB-KW"/>
</dbReference>
<feature type="binding site" evidence="9">
    <location>
        <position position="230"/>
    </location>
    <ligand>
        <name>1-deoxy-D-xylulose 5-phosphate</name>
        <dbReference type="ChEBI" id="CHEBI:57792"/>
    </ligand>
</feature>
<dbReference type="InterPro" id="IPR013644">
    <property type="entry name" value="DXP_reductoisomerase_C"/>
</dbReference>
<feature type="binding site" evidence="9">
    <location>
        <position position="234"/>
    </location>
    <ligand>
        <name>Mn(2+)</name>
        <dbReference type="ChEBI" id="CHEBI:29035"/>
    </ligand>
</feature>
<keyword evidence="13" id="KW-0413">Isomerase</keyword>
<dbReference type="Pfam" id="PF08436">
    <property type="entry name" value="DXP_redisom_C"/>
    <property type="match status" value="1"/>
</dbReference>
<comment type="cofactor">
    <cofactor evidence="9">
        <name>Mg(2+)</name>
        <dbReference type="ChEBI" id="CHEBI:18420"/>
    </cofactor>
    <cofactor evidence="9">
        <name>Mn(2+)</name>
        <dbReference type="ChEBI" id="CHEBI:29035"/>
    </cofactor>
</comment>
<dbReference type="SUPFAM" id="SSF55347">
    <property type="entry name" value="Glyceraldehyde-3-phosphate dehydrogenase-like, C-terminal domain"/>
    <property type="match status" value="1"/>
</dbReference>
<dbReference type="UniPathway" id="UPA00056">
    <property type="reaction ID" value="UER00092"/>
</dbReference>
<dbReference type="GO" id="GO:0030145">
    <property type="term" value="F:manganese ion binding"/>
    <property type="evidence" value="ECO:0007669"/>
    <property type="project" value="TreeGrafter"/>
</dbReference>
<dbReference type="InterPro" id="IPR036169">
    <property type="entry name" value="DXPR_C_sf"/>
</dbReference>
<keyword evidence="3 9" id="KW-0479">Metal-binding</keyword>
<dbReference type="PIRSF" id="PIRSF006205">
    <property type="entry name" value="Dxp_reductismrs"/>
    <property type="match status" value="1"/>
</dbReference>
<feature type="binding site" evidence="9">
    <location>
        <position position="141"/>
    </location>
    <ligand>
        <name>NADPH</name>
        <dbReference type="ChEBI" id="CHEBI:57783"/>
    </ligand>
</feature>
<dbReference type="SUPFAM" id="SSF51735">
    <property type="entry name" value="NAD(P)-binding Rossmann-fold domains"/>
    <property type="match status" value="1"/>
</dbReference>
<dbReference type="InterPro" id="IPR013512">
    <property type="entry name" value="DXP_reductoisomerase_N"/>
</dbReference>
<feature type="domain" description="1-deoxy-D-xylulose 5-phosphate reductoisomerase C-terminal" evidence="11">
    <location>
        <begin position="160"/>
        <end position="242"/>
    </location>
</feature>
<evidence type="ECO:0000313" key="14">
    <source>
        <dbReference type="Proteomes" id="UP000188342"/>
    </source>
</evidence>
<dbReference type="InterPro" id="IPR036291">
    <property type="entry name" value="NAD(P)-bd_dom_sf"/>
</dbReference>
<evidence type="ECO:0000259" key="10">
    <source>
        <dbReference type="Pfam" id="PF02670"/>
    </source>
</evidence>
<dbReference type="Pfam" id="PF02670">
    <property type="entry name" value="DXP_reductoisom"/>
    <property type="match status" value="1"/>
</dbReference>
<organism evidence="13 14">
    <name type="scientific">Luteococcus japonicus LSP_Lj1</name>
    <dbReference type="NCBI Taxonomy" id="1255658"/>
    <lineage>
        <taxon>Bacteria</taxon>
        <taxon>Bacillati</taxon>
        <taxon>Actinomycetota</taxon>
        <taxon>Actinomycetes</taxon>
        <taxon>Propionibacteriales</taxon>
        <taxon>Propionibacteriaceae</taxon>
        <taxon>Luteococcus</taxon>
    </lineage>
</organism>
<dbReference type="Gene3D" id="1.10.1740.10">
    <property type="match status" value="1"/>
</dbReference>
<feature type="domain" description="DXP reductoisomerase C-terminal" evidence="12">
    <location>
        <begin position="275"/>
        <end position="400"/>
    </location>
</feature>
<feature type="binding site" evidence="9">
    <location>
        <position position="41"/>
    </location>
    <ligand>
        <name>NADPH</name>
        <dbReference type="ChEBI" id="CHEBI:57783"/>
    </ligand>
</feature>